<dbReference type="GO" id="GO:0006281">
    <property type="term" value="P:DNA repair"/>
    <property type="evidence" value="ECO:0007669"/>
    <property type="project" value="TreeGrafter"/>
</dbReference>
<dbReference type="EMBL" id="JAAKYA010000053">
    <property type="protein sequence ID" value="NGO39505.1"/>
    <property type="molecule type" value="Genomic_DNA"/>
</dbReference>
<dbReference type="SFLD" id="SFLDS00003">
    <property type="entry name" value="Haloacid_Dehalogenase"/>
    <property type="match status" value="1"/>
</dbReference>
<dbReference type="InterPro" id="IPR023198">
    <property type="entry name" value="PGP-like_dom2"/>
</dbReference>
<dbReference type="Gene3D" id="3.40.50.1000">
    <property type="entry name" value="HAD superfamily/HAD-like"/>
    <property type="match status" value="1"/>
</dbReference>
<gene>
    <name evidence="5" type="ORF">G4L39_08865</name>
</gene>
<evidence type="ECO:0000313" key="6">
    <source>
        <dbReference type="Proteomes" id="UP000477311"/>
    </source>
</evidence>
<evidence type="ECO:0000256" key="3">
    <source>
        <dbReference type="ARBA" id="ARBA00006171"/>
    </source>
</evidence>
<comment type="caution">
    <text evidence="5">The sequence shown here is derived from an EMBL/GenBank/DDBJ whole genome shotgun (WGS) entry which is preliminary data.</text>
</comment>
<evidence type="ECO:0000256" key="1">
    <source>
        <dbReference type="ARBA" id="ARBA00000830"/>
    </source>
</evidence>
<comment type="catalytic activity">
    <reaction evidence="1">
        <text>2-phosphoglycolate + H2O = glycolate + phosphate</text>
        <dbReference type="Rhea" id="RHEA:14369"/>
        <dbReference type="ChEBI" id="CHEBI:15377"/>
        <dbReference type="ChEBI" id="CHEBI:29805"/>
        <dbReference type="ChEBI" id="CHEBI:43474"/>
        <dbReference type="ChEBI" id="CHEBI:58033"/>
        <dbReference type="EC" id="3.1.3.18"/>
    </reaction>
</comment>
<evidence type="ECO:0000256" key="4">
    <source>
        <dbReference type="ARBA" id="ARBA00013078"/>
    </source>
</evidence>
<dbReference type="PANTHER" id="PTHR43434:SF1">
    <property type="entry name" value="PHOSPHOGLYCOLATE PHOSPHATASE"/>
    <property type="match status" value="1"/>
</dbReference>
<dbReference type="EC" id="3.1.3.18" evidence="4"/>
<accession>A0A6M1RSB6</accession>
<dbReference type="RefSeq" id="WP_165107557.1">
    <property type="nucleotide sequence ID" value="NZ_JAAKYA010000053.1"/>
</dbReference>
<name>A0A6M1RSB6_9BACT</name>
<organism evidence="5 6">
    <name type="scientific">Limisphaera ngatamarikiensis</name>
    <dbReference type="NCBI Taxonomy" id="1324935"/>
    <lineage>
        <taxon>Bacteria</taxon>
        <taxon>Pseudomonadati</taxon>
        <taxon>Verrucomicrobiota</taxon>
        <taxon>Verrucomicrobiia</taxon>
        <taxon>Limisphaerales</taxon>
        <taxon>Limisphaeraceae</taxon>
        <taxon>Limisphaera</taxon>
    </lineage>
</organism>
<dbReference type="SFLD" id="SFLDG01129">
    <property type="entry name" value="C1.5:_HAD__Beta-PGM__Phosphata"/>
    <property type="match status" value="1"/>
</dbReference>
<keyword evidence="6" id="KW-1185">Reference proteome</keyword>
<protein>
    <recommendedName>
        <fullName evidence="4">phosphoglycolate phosphatase</fullName>
        <ecNumber evidence="4">3.1.3.18</ecNumber>
    </recommendedName>
</protein>
<dbReference type="SUPFAM" id="SSF56784">
    <property type="entry name" value="HAD-like"/>
    <property type="match status" value="1"/>
</dbReference>
<dbReference type="InterPro" id="IPR023214">
    <property type="entry name" value="HAD_sf"/>
</dbReference>
<reference evidence="5 6" key="1">
    <citation type="submission" date="2020-02" db="EMBL/GenBank/DDBJ databases">
        <title>Draft genome sequence of Limisphaera ngatamarikiensis NGM72.4T, a thermophilic Verrucomicrobia grouped in subdivision 3.</title>
        <authorList>
            <person name="Carere C.R."/>
            <person name="Steen J."/>
            <person name="Hugenholtz P."/>
            <person name="Stott M.B."/>
        </authorList>
    </citation>
    <scope>NUCLEOTIDE SEQUENCE [LARGE SCALE GENOMIC DNA]</scope>
    <source>
        <strain evidence="5 6">NGM72.4</strain>
    </source>
</reference>
<dbReference type="InterPro" id="IPR036412">
    <property type="entry name" value="HAD-like_sf"/>
</dbReference>
<dbReference type="Proteomes" id="UP000477311">
    <property type="component" value="Unassembled WGS sequence"/>
</dbReference>
<evidence type="ECO:0000313" key="5">
    <source>
        <dbReference type="EMBL" id="NGO39505.1"/>
    </source>
</evidence>
<dbReference type="GO" id="GO:0008967">
    <property type="term" value="F:phosphoglycolate phosphatase activity"/>
    <property type="evidence" value="ECO:0007669"/>
    <property type="project" value="UniProtKB-EC"/>
</dbReference>
<evidence type="ECO:0000256" key="2">
    <source>
        <dbReference type="ARBA" id="ARBA00004818"/>
    </source>
</evidence>
<dbReference type="AlphaFoldDB" id="A0A6M1RSB6"/>
<dbReference type="InterPro" id="IPR050155">
    <property type="entry name" value="HAD-like_hydrolase_sf"/>
</dbReference>
<dbReference type="PANTHER" id="PTHR43434">
    <property type="entry name" value="PHOSPHOGLYCOLATE PHOSPHATASE"/>
    <property type="match status" value="1"/>
</dbReference>
<comment type="pathway">
    <text evidence="2">Organic acid metabolism; glycolate biosynthesis; glycolate from 2-phosphoglycolate: step 1/1.</text>
</comment>
<dbReference type="Gene3D" id="1.10.150.240">
    <property type="entry name" value="Putative phosphatase, domain 2"/>
    <property type="match status" value="1"/>
</dbReference>
<sequence length="225" mass="24870">MVRLVLFDIDGTLIRTAGAGVGAFVQAFADEFGIRDGVEQLQFAGRTDTSLVREVFEAHGIRPTPEHFRRFFDRYVFLLDERLRRLGGEIIPGVVPFLDRLARLPAPPLPGLLTGNIRLGAEIKLRHFGLWSRFRTGGFADDAEDRAAIAAVARRRGERLLGRSLAGTEILVVGDTPHDIRCARAIGARVLAVATGGFSRDQLRPHEPCWLVEHLAEVEPKEVCA</sequence>
<comment type="similarity">
    <text evidence="3">Belongs to the HAD-like hydrolase superfamily. CbbY/CbbZ/Gph/YieH family.</text>
</comment>
<proteinExistence type="inferred from homology"/>
<dbReference type="Pfam" id="PF12710">
    <property type="entry name" value="HAD"/>
    <property type="match status" value="1"/>
</dbReference>
<keyword evidence="5" id="KW-0378">Hydrolase</keyword>